<dbReference type="AlphaFoldDB" id="A0A091B573"/>
<comment type="similarity">
    <text evidence="3 14">Belongs to the class I-like SAM-binding methyltransferase superfamily. RsmB/NOP family.</text>
</comment>
<dbReference type="Pfam" id="PF01029">
    <property type="entry name" value="NusB"/>
    <property type="match status" value="1"/>
</dbReference>
<dbReference type="FunFam" id="3.40.50.150:FF:000022">
    <property type="entry name" value="Ribosomal RNA small subunit methyltransferase B"/>
    <property type="match status" value="1"/>
</dbReference>
<comment type="caution">
    <text evidence="16">The sequence shown here is derived from an EMBL/GenBank/DDBJ whole genome shotgun (WGS) entry which is preliminary data.</text>
</comment>
<dbReference type="InterPro" id="IPR049560">
    <property type="entry name" value="MeTrfase_RsmB-F_NOP2_cat"/>
</dbReference>
<feature type="binding site" evidence="14">
    <location>
        <position position="327"/>
    </location>
    <ligand>
        <name>S-adenosyl-L-methionine</name>
        <dbReference type="ChEBI" id="CHEBI:59789"/>
    </ligand>
</feature>
<feature type="binding site" evidence="14">
    <location>
        <position position="308"/>
    </location>
    <ligand>
        <name>S-adenosyl-L-methionine</name>
        <dbReference type="ChEBI" id="CHEBI:59789"/>
    </ligand>
</feature>
<dbReference type="PROSITE" id="PS01153">
    <property type="entry name" value="NOL1_NOP2_SUN"/>
    <property type="match status" value="1"/>
</dbReference>
<protein>
    <recommendedName>
        <fullName evidence="4">16S rRNA (cytosine(967)-C(5))-methyltransferase</fullName>
        <ecNumber evidence="4">2.1.1.176</ecNumber>
    </recommendedName>
    <alternativeName>
        <fullName evidence="11">16S rRNA m5C967 methyltransferase</fullName>
    </alternativeName>
    <alternativeName>
        <fullName evidence="12">rRNA (cytosine-C(5)-)-methyltransferase RsmB</fullName>
    </alternativeName>
</protein>
<dbReference type="Gene3D" id="3.30.70.1170">
    <property type="entry name" value="Sun protein, domain 3"/>
    <property type="match status" value="1"/>
</dbReference>
<keyword evidence="5" id="KW-0963">Cytoplasm</keyword>
<dbReference type="GO" id="GO:0009383">
    <property type="term" value="F:rRNA (cytosine-C5-)-methyltransferase activity"/>
    <property type="evidence" value="ECO:0007669"/>
    <property type="project" value="TreeGrafter"/>
</dbReference>
<dbReference type="SUPFAM" id="SSF53335">
    <property type="entry name" value="S-adenosyl-L-methionine-dependent methyltransferases"/>
    <property type="match status" value="1"/>
</dbReference>
<evidence type="ECO:0000256" key="10">
    <source>
        <dbReference type="ARBA" id="ARBA00022884"/>
    </source>
</evidence>
<dbReference type="EMBL" id="AVCK01000014">
    <property type="protein sequence ID" value="KFN46682.1"/>
    <property type="molecule type" value="Genomic_DNA"/>
</dbReference>
<evidence type="ECO:0000256" key="1">
    <source>
        <dbReference type="ARBA" id="ARBA00002724"/>
    </source>
</evidence>
<dbReference type="InterPro" id="IPR035926">
    <property type="entry name" value="NusB-like_sf"/>
</dbReference>
<accession>A0A091B573</accession>
<evidence type="ECO:0000256" key="14">
    <source>
        <dbReference type="PROSITE-ProRule" id="PRU01023"/>
    </source>
</evidence>
<dbReference type="GO" id="GO:0070475">
    <property type="term" value="P:rRNA base methylation"/>
    <property type="evidence" value="ECO:0007669"/>
    <property type="project" value="TreeGrafter"/>
</dbReference>
<dbReference type="RefSeq" id="WP_034211697.1">
    <property type="nucleotide sequence ID" value="NZ_AVCK01000014.1"/>
</dbReference>
<evidence type="ECO:0000259" key="15">
    <source>
        <dbReference type="PROSITE" id="PS51686"/>
    </source>
</evidence>
<dbReference type="GO" id="GO:0006355">
    <property type="term" value="P:regulation of DNA-templated transcription"/>
    <property type="evidence" value="ECO:0007669"/>
    <property type="project" value="InterPro"/>
</dbReference>
<dbReference type="PANTHER" id="PTHR22807">
    <property type="entry name" value="NOP2 YEAST -RELATED NOL1/NOP2/FMU SUN DOMAIN-CONTAINING"/>
    <property type="match status" value="1"/>
</dbReference>
<dbReference type="PATRIC" id="fig|1384056.3.peg.1179"/>
<feature type="binding site" evidence="14">
    <location>
        <begin position="254"/>
        <end position="260"/>
    </location>
    <ligand>
        <name>S-adenosyl-L-methionine</name>
        <dbReference type="ChEBI" id="CHEBI:59789"/>
    </ligand>
</feature>
<evidence type="ECO:0000256" key="13">
    <source>
        <dbReference type="ARBA" id="ARBA00047283"/>
    </source>
</evidence>
<dbReference type="Gene3D" id="1.10.287.730">
    <property type="entry name" value="Helix hairpin bin"/>
    <property type="match status" value="1"/>
</dbReference>
<feature type="binding site" evidence="14">
    <location>
        <position position="279"/>
    </location>
    <ligand>
        <name>S-adenosyl-L-methionine</name>
        <dbReference type="ChEBI" id="CHEBI:59789"/>
    </ligand>
</feature>
<dbReference type="SUPFAM" id="SSF48013">
    <property type="entry name" value="NusB-like"/>
    <property type="match status" value="1"/>
</dbReference>
<dbReference type="Pfam" id="PF01189">
    <property type="entry name" value="Methyltr_RsmB-F"/>
    <property type="match status" value="1"/>
</dbReference>
<evidence type="ECO:0000256" key="9">
    <source>
        <dbReference type="ARBA" id="ARBA00022691"/>
    </source>
</evidence>
<dbReference type="PROSITE" id="PS51686">
    <property type="entry name" value="SAM_MT_RSMB_NOP"/>
    <property type="match status" value="1"/>
</dbReference>
<feature type="domain" description="SAM-dependent MTase RsmB/NOP-type" evidence="15">
    <location>
        <begin position="164"/>
        <end position="438"/>
    </location>
</feature>
<keyword evidence="17" id="KW-1185">Reference proteome</keyword>
<evidence type="ECO:0000313" key="17">
    <source>
        <dbReference type="Proteomes" id="UP000029393"/>
    </source>
</evidence>
<comment type="function">
    <text evidence="1">Specifically methylates the cytosine at position 967 (m5C967) of 16S rRNA.</text>
</comment>
<dbReference type="eggNOG" id="COG0144">
    <property type="taxonomic scope" value="Bacteria"/>
</dbReference>
<dbReference type="InterPro" id="IPR054728">
    <property type="entry name" value="RsmB-like_ferredoxin"/>
</dbReference>
<keyword evidence="6" id="KW-0698">rRNA processing</keyword>
<dbReference type="InterPro" id="IPR018314">
    <property type="entry name" value="RsmB/NOL1/NOP2-like_CS"/>
</dbReference>
<dbReference type="STRING" id="1384056.N787_09785"/>
<dbReference type="CDD" id="cd02440">
    <property type="entry name" value="AdoMet_MTases"/>
    <property type="match status" value="1"/>
</dbReference>
<dbReference type="OrthoDB" id="9810297at2"/>
<name>A0A091B573_9GAMM</name>
<evidence type="ECO:0000256" key="8">
    <source>
        <dbReference type="ARBA" id="ARBA00022679"/>
    </source>
</evidence>
<keyword evidence="8 14" id="KW-0808">Transferase</keyword>
<evidence type="ECO:0000256" key="5">
    <source>
        <dbReference type="ARBA" id="ARBA00022490"/>
    </source>
</evidence>
<dbReference type="PANTHER" id="PTHR22807:SF61">
    <property type="entry name" value="NOL1_NOP2_SUN FAMILY PROTEIN _ ANTITERMINATION NUSB DOMAIN-CONTAINING PROTEIN"/>
    <property type="match status" value="1"/>
</dbReference>
<dbReference type="InterPro" id="IPR029063">
    <property type="entry name" value="SAM-dependent_MTases_sf"/>
</dbReference>
<dbReference type="InterPro" id="IPR023267">
    <property type="entry name" value="RCMT"/>
</dbReference>
<gene>
    <name evidence="16" type="ORF">N787_09785</name>
</gene>
<evidence type="ECO:0000256" key="2">
    <source>
        <dbReference type="ARBA" id="ARBA00004496"/>
    </source>
</evidence>
<dbReference type="InterPro" id="IPR001678">
    <property type="entry name" value="MeTrfase_RsmB-F_NOP2_dom"/>
</dbReference>
<organism evidence="16 17">
    <name type="scientific">Arenimonas metalli CF5-1</name>
    <dbReference type="NCBI Taxonomy" id="1384056"/>
    <lineage>
        <taxon>Bacteria</taxon>
        <taxon>Pseudomonadati</taxon>
        <taxon>Pseudomonadota</taxon>
        <taxon>Gammaproteobacteria</taxon>
        <taxon>Lysobacterales</taxon>
        <taxon>Lysobacteraceae</taxon>
        <taxon>Arenimonas</taxon>
    </lineage>
</organism>
<evidence type="ECO:0000256" key="6">
    <source>
        <dbReference type="ARBA" id="ARBA00022552"/>
    </source>
</evidence>
<keyword evidence="7 14" id="KW-0489">Methyltransferase</keyword>
<sequence>MNSPAGAALRARAARVLAAVLGEGRSLKAMLGQALPAVQDPRDRALLEAICFGALRNRRRYDYALSQWLAKPLAARDFPVHCLLLAGLAQLDALGLPAHAAVGATAEATRELGRAPLVGLVNALLRRASREPLPASKDLAISSSHPDWLVAALYRDWPDEVAAVLDANNRPAPMWLRVNPGQLGIDRLLRSLREDGLAATALEALPDAARVDDPIPVERLPFWHTGALGVQDGAAQLAVHALAPGPDDRVLDACAAPGGKTAQIAERLYGGHGELLALDIESRRLARVTETLARQGLDYDRVQVKVADAAAVETWWDGRPFDAILLDAPCSATGIIRRQPDIKWHRRADDIPALVAQQARLLDALWPLLRPGGRLLYATCSVLRDENEHQVDRFLAAHADAAALPLDARFGRPSGAGRQRLPGEDGMDGFYYALLQKKA</sequence>
<keyword evidence="10 14" id="KW-0694">RNA-binding</keyword>
<evidence type="ECO:0000256" key="3">
    <source>
        <dbReference type="ARBA" id="ARBA00007494"/>
    </source>
</evidence>
<dbReference type="NCBIfam" id="TIGR00563">
    <property type="entry name" value="rsmB"/>
    <property type="match status" value="1"/>
</dbReference>
<reference evidence="16 17" key="1">
    <citation type="submission" date="2013-09" db="EMBL/GenBank/DDBJ databases">
        <title>Genome sequencing of Arenimonas metalli.</title>
        <authorList>
            <person name="Chen F."/>
            <person name="Wang G."/>
        </authorList>
    </citation>
    <scope>NUCLEOTIDE SEQUENCE [LARGE SCALE GENOMIC DNA]</scope>
    <source>
        <strain evidence="16 17">CF5-1</strain>
    </source>
</reference>
<comment type="catalytic activity">
    <reaction evidence="13">
        <text>cytidine(967) in 16S rRNA + S-adenosyl-L-methionine = 5-methylcytidine(967) in 16S rRNA + S-adenosyl-L-homocysteine + H(+)</text>
        <dbReference type="Rhea" id="RHEA:42748"/>
        <dbReference type="Rhea" id="RHEA-COMP:10219"/>
        <dbReference type="Rhea" id="RHEA-COMP:10220"/>
        <dbReference type="ChEBI" id="CHEBI:15378"/>
        <dbReference type="ChEBI" id="CHEBI:57856"/>
        <dbReference type="ChEBI" id="CHEBI:59789"/>
        <dbReference type="ChEBI" id="CHEBI:74483"/>
        <dbReference type="ChEBI" id="CHEBI:82748"/>
        <dbReference type="EC" id="2.1.1.176"/>
    </reaction>
</comment>
<proteinExistence type="inferred from homology"/>
<dbReference type="Pfam" id="PF22458">
    <property type="entry name" value="RsmF-B_ferredox"/>
    <property type="match status" value="1"/>
</dbReference>
<evidence type="ECO:0000256" key="11">
    <source>
        <dbReference type="ARBA" id="ARBA00030399"/>
    </source>
</evidence>
<evidence type="ECO:0000256" key="7">
    <source>
        <dbReference type="ARBA" id="ARBA00022603"/>
    </source>
</evidence>
<dbReference type="Gene3D" id="3.40.50.150">
    <property type="entry name" value="Vaccinia Virus protein VP39"/>
    <property type="match status" value="1"/>
</dbReference>
<comment type="subcellular location">
    <subcellularLocation>
        <location evidence="2">Cytoplasm</location>
    </subcellularLocation>
</comment>
<dbReference type="Proteomes" id="UP000029393">
    <property type="component" value="Unassembled WGS sequence"/>
</dbReference>
<dbReference type="NCBIfam" id="NF008149">
    <property type="entry name" value="PRK10901.1"/>
    <property type="match status" value="1"/>
</dbReference>
<dbReference type="PRINTS" id="PR02008">
    <property type="entry name" value="RCMTFAMILY"/>
</dbReference>
<dbReference type="Gene3D" id="1.10.940.10">
    <property type="entry name" value="NusB-like"/>
    <property type="match status" value="1"/>
</dbReference>
<evidence type="ECO:0000313" key="16">
    <source>
        <dbReference type="EMBL" id="KFN46682.1"/>
    </source>
</evidence>
<evidence type="ECO:0000256" key="12">
    <source>
        <dbReference type="ARBA" id="ARBA00031088"/>
    </source>
</evidence>
<dbReference type="InterPro" id="IPR006027">
    <property type="entry name" value="NusB_RsmB_TIM44"/>
</dbReference>
<dbReference type="GO" id="GO:0005829">
    <property type="term" value="C:cytosol"/>
    <property type="evidence" value="ECO:0007669"/>
    <property type="project" value="TreeGrafter"/>
</dbReference>
<dbReference type="EC" id="2.1.1.176" evidence="4"/>
<feature type="active site" description="Nucleophile" evidence="14">
    <location>
        <position position="380"/>
    </location>
</feature>
<dbReference type="GO" id="GO:0003723">
    <property type="term" value="F:RNA binding"/>
    <property type="evidence" value="ECO:0007669"/>
    <property type="project" value="UniProtKB-UniRule"/>
</dbReference>
<keyword evidence="9 14" id="KW-0949">S-adenosyl-L-methionine</keyword>
<dbReference type="InterPro" id="IPR004573">
    <property type="entry name" value="rRNA_ssu_MeTfrase_B"/>
</dbReference>
<evidence type="ECO:0000256" key="4">
    <source>
        <dbReference type="ARBA" id="ARBA00012140"/>
    </source>
</evidence>